<evidence type="ECO:0000313" key="1">
    <source>
        <dbReference type="EMBL" id="MCU6695732.1"/>
    </source>
</evidence>
<dbReference type="Pfam" id="PF18941">
    <property type="entry name" value="DUF5688"/>
    <property type="match status" value="1"/>
</dbReference>
<dbReference type="Proteomes" id="UP001652461">
    <property type="component" value="Unassembled WGS sequence"/>
</dbReference>
<protein>
    <submittedName>
        <fullName evidence="1">DUF5688 family protein</fullName>
    </submittedName>
</protein>
<gene>
    <name evidence="1" type="ORF">OCV63_02330</name>
</gene>
<dbReference type="InterPro" id="IPR043743">
    <property type="entry name" value="DUF5688"/>
</dbReference>
<comment type="caution">
    <text evidence="1">The sequence shown here is derived from an EMBL/GenBank/DDBJ whole genome shotgun (WGS) entry which is preliminary data.</text>
</comment>
<name>A0ABT2RTT1_9FIRM</name>
<accession>A0ABT2RTT1</accession>
<dbReference type="RefSeq" id="WP_158361813.1">
    <property type="nucleotide sequence ID" value="NZ_JAOQKC010000002.1"/>
</dbReference>
<evidence type="ECO:0000313" key="2">
    <source>
        <dbReference type="Proteomes" id="UP001652461"/>
    </source>
</evidence>
<sequence length="331" mass="38262">MTYQEFCSSFLTQLTEKWELGVKPGEVQFYPEGLSEGDVRYDEQFVRETNLRYNQTESDVLIGDYVTVAKAKNEQMKQISRFSLEELYDRQMEEGWESVWKQVQDSLHAAGEMMETGVLEQMHNYEQIRDKLVIRPVCFNDCRRELREYVYERYGDVALVLYLTVYDGERGLGTVKVPRTTADGWKLPRKRVWEDAMLNTYVAAPPRLYLDPVDCIHAPYEKGEFMSENSAIQKLDPERAPLLTTTRKLNGAIAIFYPGVKERLARLSGGSYYVAFTSVNEACIHPAGTILPIRILRSLKHLNRTCGEAERLSQKVFFYDAEDGSFKTVEF</sequence>
<reference evidence="1 2" key="1">
    <citation type="journal article" date="2021" name="ISME Commun">
        <title>Automated analysis of genomic sequences facilitates high-throughput and comprehensive description of bacteria.</title>
        <authorList>
            <person name="Hitch T.C.A."/>
        </authorList>
    </citation>
    <scope>NUCLEOTIDE SEQUENCE [LARGE SCALE GENOMIC DNA]</scope>
    <source>
        <strain evidence="1 2">Sanger_04</strain>
    </source>
</reference>
<organism evidence="1 2">
    <name type="scientific">Laedolimicola ammoniilytica</name>
    <dbReference type="NCBI Taxonomy" id="2981771"/>
    <lineage>
        <taxon>Bacteria</taxon>
        <taxon>Bacillati</taxon>
        <taxon>Bacillota</taxon>
        <taxon>Clostridia</taxon>
        <taxon>Lachnospirales</taxon>
        <taxon>Lachnospiraceae</taxon>
        <taxon>Laedolimicola</taxon>
    </lineage>
</organism>
<proteinExistence type="predicted"/>
<dbReference type="EMBL" id="JAOQKC010000002">
    <property type="protein sequence ID" value="MCU6695732.1"/>
    <property type="molecule type" value="Genomic_DNA"/>
</dbReference>
<keyword evidence="2" id="KW-1185">Reference proteome</keyword>